<dbReference type="PANTHER" id="PTHR22916">
    <property type="entry name" value="GLYCOSYLTRANSFERASE"/>
    <property type="match status" value="1"/>
</dbReference>
<evidence type="ECO:0000313" key="2">
    <source>
        <dbReference type="EMBL" id="SMP00252.1"/>
    </source>
</evidence>
<dbReference type="AlphaFoldDB" id="A0AA45WI67"/>
<organism evidence="2 3">
    <name type="scientific">Venenivibrio stagnispumantis</name>
    <dbReference type="NCBI Taxonomy" id="407998"/>
    <lineage>
        <taxon>Bacteria</taxon>
        <taxon>Pseudomonadati</taxon>
        <taxon>Aquificota</taxon>
        <taxon>Aquificia</taxon>
        <taxon>Aquificales</taxon>
        <taxon>Hydrogenothermaceae</taxon>
        <taxon>Venenivibrio</taxon>
    </lineage>
</organism>
<feature type="domain" description="Glycosyltransferase 2-like" evidence="1">
    <location>
        <begin position="12"/>
        <end position="157"/>
    </location>
</feature>
<evidence type="ECO:0000259" key="1">
    <source>
        <dbReference type="Pfam" id="PF00535"/>
    </source>
</evidence>
<name>A0AA45WI67_9AQUI</name>
<dbReference type="EMBL" id="FXTX01000001">
    <property type="protein sequence ID" value="SMP00252.1"/>
    <property type="molecule type" value="Genomic_DNA"/>
</dbReference>
<dbReference type="PANTHER" id="PTHR22916:SF3">
    <property type="entry name" value="UDP-GLCNAC:BETAGAL BETA-1,3-N-ACETYLGLUCOSAMINYLTRANSFERASE-LIKE PROTEIN 1"/>
    <property type="match status" value="1"/>
</dbReference>
<dbReference type="RefSeq" id="WP_265133725.1">
    <property type="nucleotide sequence ID" value="NZ_FXTX01000001.1"/>
</dbReference>
<dbReference type="CDD" id="cd00761">
    <property type="entry name" value="Glyco_tranf_GTA_type"/>
    <property type="match status" value="1"/>
</dbReference>
<proteinExistence type="predicted"/>
<dbReference type="SUPFAM" id="SSF53448">
    <property type="entry name" value="Nucleotide-diphospho-sugar transferases"/>
    <property type="match status" value="1"/>
</dbReference>
<dbReference type="Proteomes" id="UP001157947">
    <property type="component" value="Unassembled WGS sequence"/>
</dbReference>
<dbReference type="InterPro" id="IPR029044">
    <property type="entry name" value="Nucleotide-diphossugar_trans"/>
</dbReference>
<accession>A0AA45WI67</accession>
<keyword evidence="3" id="KW-1185">Reference proteome</keyword>
<dbReference type="GO" id="GO:0016758">
    <property type="term" value="F:hexosyltransferase activity"/>
    <property type="evidence" value="ECO:0007669"/>
    <property type="project" value="UniProtKB-ARBA"/>
</dbReference>
<sequence>MKKENKSPLVTAVMPVYNHEKYVAEAIKSVINQDYENIEFIIINDGSTDNTHDVIMSFINECKNRFVRFEYRNRENRGTAATLNEMLDWAKSKYFTQIDADDIMLPDKVSLLVNELENLDDSYAVAFGDNSFIDENSNKIYLEFGTWRTISAEKRTNSFLEFHTYGRNINYRDKEVFGSYKTLLAGNYLPANGYLAKTEKIKEVGGWSDWNTIEDWELWLRLAKKYKFAYVDKVVALYRMHTNKKSIEKRKRILYDILKILNKEKEYAFSNGFGDIWQFHYRLIKKILVMEGHI</sequence>
<dbReference type="Pfam" id="PF00535">
    <property type="entry name" value="Glycos_transf_2"/>
    <property type="match status" value="1"/>
</dbReference>
<protein>
    <submittedName>
        <fullName evidence="2">Alpha-1,3-rhamnosyltransferase</fullName>
    </submittedName>
</protein>
<comment type="caution">
    <text evidence="2">The sequence shown here is derived from an EMBL/GenBank/DDBJ whole genome shotgun (WGS) entry which is preliminary data.</text>
</comment>
<gene>
    <name evidence="2" type="ORF">SAMN06264868_10134</name>
</gene>
<reference evidence="2" key="1">
    <citation type="submission" date="2017-05" db="EMBL/GenBank/DDBJ databases">
        <authorList>
            <person name="Varghese N."/>
            <person name="Submissions S."/>
        </authorList>
    </citation>
    <scope>NUCLEOTIDE SEQUENCE</scope>
    <source>
        <strain evidence="2">DSM 18763</strain>
    </source>
</reference>
<evidence type="ECO:0000313" key="3">
    <source>
        <dbReference type="Proteomes" id="UP001157947"/>
    </source>
</evidence>
<dbReference type="Gene3D" id="3.90.550.10">
    <property type="entry name" value="Spore Coat Polysaccharide Biosynthesis Protein SpsA, Chain A"/>
    <property type="match status" value="1"/>
</dbReference>
<dbReference type="InterPro" id="IPR001173">
    <property type="entry name" value="Glyco_trans_2-like"/>
</dbReference>